<sequence>MPKGFAGNSCVSWHNLGYWVIGHWSLVISHWSLAKDKGQRTKDK</sequence>
<evidence type="ECO:0000313" key="3">
    <source>
        <dbReference type="Proteomes" id="UP000326678"/>
    </source>
</evidence>
<evidence type="ECO:0000256" key="1">
    <source>
        <dbReference type="SAM" id="Phobius"/>
    </source>
</evidence>
<reference evidence="2 3" key="1">
    <citation type="submission" date="2019-10" db="EMBL/GenBank/DDBJ databases">
        <title>Genomic and transcriptomic insights into the perfect genentic adaptation of a filamentous nitrogen-fixing cyanobacterium to rice fields.</title>
        <authorList>
            <person name="Chen Z."/>
        </authorList>
    </citation>
    <scope>NUCLEOTIDE SEQUENCE [LARGE SCALE GENOMIC DNA]</scope>
    <source>
        <strain evidence="2">CCNUC1</strain>
    </source>
</reference>
<dbReference type="KEGG" id="nsh:GXM_05518"/>
<evidence type="ECO:0000313" key="2">
    <source>
        <dbReference type="EMBL" id="QFS48026.1"/>
    </source>
</evidence>
<name>A0A5P8W700_9NOSO</name>
<keyword evidence="3" id="KW-1185">Reference proteome</keyword>
<gene>
    <name evidence="2" type="ORF">GXM_05518</name>
</gene>
<organism evidence="2 3">
    <name type="scientific">Nostoc sphaeroides CCNUC1</name>
    <dbReference type="NCBI Taxonomy" id="2653204"/>
    <lineage>
        <taxon>Bacteria</taxon>
        <taxon>Bacillati</taxon>
        <taxon>Cyanobacteriota</taxon>
        <taxon>Cyanophyceae</taxon>
        <taxon>Nostocales</taxon>
        <taxon>Nostocaceae</taxon>
        <taxon>Nostoc</taxon>
    </lineage>
</organism>
<proteinExistence type="predicted"/>
<feature type="transmembrane region" description="Helical" evidence="1">
    <location>
        <begin position="16"/>
        <end position="34"/>
    </location>
</feature>
<keyword evidence="1" id="KW-0472">Membrane</keyword>
<dbReference type="AlphaFoldDB" id="A0A5P8W700"/>
<dbReference type="EMBL" id="CP045226">
    <property type="protein sequence ID" value="QFS48026.1"/>
    <property type="molecule type" value="Genomic_DNA"/>
</dbReference>
<accession>A0A5P8W700</accession>
<protein>
    <submittedName>
        <fullName evidence="2">Uncharacterized protein</fullName>
    </submittedName>
</protein>
<dbReference type="Proteomes" id="UP000326678">
    <property type="component" value="Chromosome Gxm1"/>
</dbReference>
<keyword evidence="1" id="KW-1133">Transmembrane helix</keyword>
<keyword evidence="1" id="KW-0812">Transmembrane</keyword>